<protein>
    <submittedName>
        <fullName evidence="3">Uncharacterized protein</fullName>
    </submittedName>
</protein>
<dbReference type="EMBL" id="MCSW01000147">
    <property type="protein sequence ID" value="PMF23406.1"/>
    <property type="molecule type" value="Genomic_DNA"/>
</dbReference>
<keyword evidence="1" id="KW-0472">Membrane</keyword>
<proteinExistence type="predicted"/>
<dbReference type="InterPro" id="IPR008020">
    <property type="entry name" value="G8P"/>
</dbReference>
<gene>
    <name evidence="3" type="ORF">BCV19_04350</name>
</gene>
<dbReference type="RefSeq" id="WP_102482175.1">
    <property type="nucleotide sequence ID" value="NZ_MCSW01000147.1"/>
</dbReference>
<evidence type="ECO:0000256" key="2">
    <source>
        <dbReference type="SAM" id="SignalP"/>
    </source>
</evidence>
<feature type="signal peptide" evidence="2">
    <location>
        <begin position="1"/>
        <end position="22"/>
    </location>
</feature>
<dbReference type="Pfam" id="PF05356">
    <property type="entry name" value="Phage_Coat_B"/>
    <property type="match status" value="1"/>
</dbReference>
<comment type="caution">
    <text evidence="3">The sequence shown here is derived from an EMBL/GenBank/DDBJ whole genome shotgun (WGS) entry which is preliminary data.</text>
</comment>
<dbReference type="Proteomes" id="UP000235405">
    <property type="component" value="Unassembled WGS sequence"/>
</dbReference>
<keyword evidence="2" id="KW-0732">Signal</keyword>
<feature type="transmembrane region" description="Helical" evidence="1">
    <location>
        <begin position="38"/>
        <end position="61"/>
    </location>
</feature>
<accession>A0A2N7CH62</accession>
<keyword evidence="1" id="KW-0812">Transmembrane</keyword>
<organism evidence="3 4">
    <name type="scientific">Vibrio splendidus</name>
    <dbReference type="NCBI Taxonomy" id="29497"/>
    <lineage>
        <taxon>Bacteria</taxon>
        <taxon>Pseudomonadati</taxon>
        <taxon>Pseudomonadota</taxon>
        <taxon>Gammaproteobacteria</taxon>
        <taxon>Vibrionales</taxon>
        <taxon>Vibrionaceae</taxon>
        <taxon>Vibrio</taxon>
    </lineage>
</organism>
<dbReference type="AlphaFoldDB" id="A0A2N7CH62"/>
<evidence type="ECO:0000256" key="1">
    <source>
        <dbReference type="SAM" id="Phobius"/>
    </source>
</evidence>
<evidence type="ECO:0000313" key="4">
    <source>
        <dbReference type="Proteomes" id="UP000235405"/>
    </source>
</evidence>
<keyword evidence="1" id="KW-1133">Transmembrane helix</keyword>
<name>A0A2N7CH62_VIBSP</name>
<sequence>MNILRNLGIAAASAVLTSPAFAEVDVTAATTAITTDGGTAIAAVGGALIGLAGTAVVFKWIKGAIFG</sequence>
<evidence type="ECO:0000313" key="3">
    <source>
        <dbReference type="EMBL" id="PMF23406.1"/>
    </source>
</evidence>
<feature type="chain" id="PRO_5017934321" evidence="2">
    <location>
        <begin position="23"/>
        <end position="67"/>
    </location>
</feature>
<reference evidence="4" key="1">
    <citation type="submission" date="2016-07" db="EMBL/GenBank/DDBJ databases">
        <title>Nontailed viruses are major unrecognized killers of bacteria in the ocean.</title>
        <authorList>
            <person name="Kauffman K."/>
            <person name="Hussain F."/>
            <person name="Yang J."/>
            <person name="Arevalo P."/>
            <person name="Brown J."/>
            <person name="Cutler M."/>
            <person name="Kelly L."/>
            <person name="Polz M.F."/>
        </authorList>
    </citation>
    <scope>NUCLEOTIDE SEQUENCE [LARGE SCALE GENOMIC DNA]</scope>
    <source>
        <strain evidence="4">10N.286.54.F3</strain>
    </source>
</reference>